<organism evidence="9">
    <name type="scientific">hydrothermal vent metagenome</name>
    <dbReference type="NCBI Taxonomy" id="652676"/>
    <lineage>
        <taxon>unclassified sequences</taxon>
        <taxon>metagenomes</taxon>
        <taxon>ecological metagenomes</taxon>
    </lineage>
</organism>
<dbReference type="Pfam" id="PF12704">
    <property type="entry name" value="MacB_PCD"/>
    <property type="match status" value="1"/>
</dbReference>
<feature type="transmembrane region" description="Helical" evidence="6">
    <location>
        <begin position="779"/>
        <end position="807"/>
    </location>
</feature>
<proteinExistence type="predicted"/>
<evidence type="ECO:0000259" key="7">
    <source>
        <dbReference type="Pfam" id="PF02687"/>
    </source>
</evidence>
<name>A0A3B1D5W7_9ZZZZ</name>
<evidence type="ECO:0000256" key="5">
    <source>
        <dbReference type="ARBA" id="ARBA00023136"/>
    </source>
</evidence>
<feature type="transmembrane region" description="Helical" evidence="6">
    <location>
        <begin position="363"/>
        <end position="390"/>
    </location>
</feature>
<feature type="transmembrane region" description="Helical" evidence="6">
    <location>
        <begin position="270"/>
        <end position="295"/>
    </location>
</feature>
<dbReference type="GO" id="GO:0005886">
    <property type="term" value="C:plasma membrane"/>
    <property type="evidence" value="ECO:0007669"/>
    <property type="project" value="UniProtKB-SubCell"/>
</dbReference>
<feature type="transmembrane region" description="Helical" evidence="6">
    <location>
        <begin position="444"/>
        <end position="466"/>
    </location>
</feature>
<dbReference type="InterPro" id="IPR003838">
    <property type="entry name" value="ABC3_permease_C"/>
</dbReference>
<feature type="transmembrane region" description="Helical" evidence="6">
    <location>
        <begin position="417"/>
        <end position="438"/>
    </location>
</feature>
<accession>A0A3B1D5W7</accession>
<feature type="transmembrane region" description="Helical" evidence="6">
    <location>
        <begin position="316"/>
        <end position="343"/>
    </location>
</feature>
<feature type="transmembrane region" description="Helical" evidence="6">
    <location>
        <begin position="827"/>
        <end position="847"/>
    </location>
</feature>
<sequence length="862" mass="96067">MTQHVLLKFISLRHLFREKRNWLTVIGVALGISVFVSIRIANLSVLNTYQQSVEAFAGKTTLEVVGRSGAIDETMLALFRQDSDILQTSPLVQSVLPIAAPSSATREVLLLMGIDLLQEGVFRDYEWSGDFEGTDGESTLTKAFERLLDPVSIFLPEIFAKRHDLKMGDTLSLRKEGNLLNFKVAGLLRGEGIARSRDGNIGIIDIATAQWRLEKLGTLDRIDLITDEKIPIEKIMTRLNETLGDQVLIRRPQQRNKQIEKMLFSFQMNLTALSTISLFVGLFLIYNTLLVSVVHRRKEIGLLRALGVDRKQIFRLFTVEGLVIGAVGGFLGVLVGALLARWVVQVLSQTVSTLYVPIPPSPFSLPLALFIEGVVIGVLVSTFSAIYPAWQAARLKPREAMEGVFASEETGLKHRHLLKWSAFCGLLSFVLSQLPIHWGFSWNGYAAAGLLLMAFSLLVPSAILLFSKAVHFLSQNAAPSWRLAQGHLEQAIRRNAPTISAFMGALAMMVSVVIMIESFRTTVVLWIDQTIQSDILVFPASYMVSDSDETLPDGLREEILLVPEIAALDAYRSRFVLFRNESVELVGRDLDIHAKYSAYLFREGDATQIIQSALVKREALISEVLANRFALKENDLIQIPTPQGDVDFKIGGVFYDYGTDGGKIVIDRSHFKTYWKDFKIDVGAIYLKKGTDAGQVRDDLLARWGNKAGLTFTTQSTFKKEIMDIFDQTFLITYALEWIAIVVALLGIANTLFVSILERKREIGILRSIGASRSQVIRIVLVEAFYMGIIGNLIALVCGYFLSLLLIFVINKASFGWTLQFYFPPEIILHSFLLAISVALIAGYLPAKRASKTDLKEAIAYE</sequence>
<feature type="domain" description="ABC3 transporter permease C-terminal" evidence="7">
    <location>
        <begin position="739"/>
        <end position="854"/>
    </location>
</feature>
<feature type="domain" description="ABC3 transporter permease C-terminal" evidence="7">
    <location>
        <begin position="273"/>
        <end position="397"/>
    </location>
</feature>
<dbReference type="PANTHER" id="PTHR30572:SF17">
    <property type="entry name" value="ABC3 TRANSPORTER PERMEASE PROTEIN DOMAIN-CONTAINING PROTEIN"/>
    <property type="match status" value="1"/>
</dbReference>
<evidence type="ECO:0000256" key="1">
    <source>
        <dbReference type="ARBA" id="ARBA00004651"/>
    </source>
</evidence>
<feature type="transmembrane region" description="Helical" evidence="6">
    <location>
        <begin position="21"/>
        <end position="41"/>
    </location>
</feature>
<keyword evidence="3 6" id="KW-0812">Transmembrane</keyword>
<feature type="transmembrane region" description="Helical" evidence="6">
    <location>
        <begin position="738"/>
        <end position="758"/>
    </location>
</feature>
<evidence type="ECO:0000256" key="3">
    <source>
        <dbReference type="ARBA" id="ARBA00022692"/>
    </source>
</evidence>
<dbReference type="EMBL" id="UOGF01000074">
    <property type="protein sequence ID" value="VAX31368.1"/>
    <property type="molecule type" value="Genomic_DNA"/>
</dbReference>
<dbReference type="PANTHER" id="PTHR30572">
    <property type="entry name" value="MEMBRANE COMPONENT OF TRANSPORTER-RELATED"/>
    <property type="match status" value="1"/>
</dbReference>
<dbReference type="InterPro" id="IPR025857">
    <property type="entry name" value="MacB_PCD"/>
</dbReference>
<feature type="domain" description="MacB-like periplasmic core" evidence="8">
    <location>
        <begin position="501"/>
        <end position="700"/>
    </location>
</feature>
<reference evidence="9" key="1">
    <citation type="submission" date="2018-06" db="EMBL/GenBank/DDBJ databases">
        <authorList>
            <person name="Zhirakovskaya E."/>
        </authorList>
    </citation>
    <scope>NUCLEOTIDE SEQUENCE</scope>
</reference>
<evidence type="ECO:0000256" key="6">
    <source>
        <dbReference type="SAM" id="Phobius"/>
    </source>
</evidence>
<gene>
    <name evidence="9" type="ORF">MNBD_NITROSPIRAE01-546</name>
</gene>
<dbReference type="InterPro" id="IPR050250">
    <property type="entry name" value="Macrolide_Exporter_MacB"/>
</dbReference>
<evidence type="ECO:0000259" key="8">
    <source>
        <dbReference type="Pfam" id="PF12704"/>
    </source>
</evidence>
<keyword evidence="4 6" id="KW-1133">Transmembrane helix</keyword>
<keyword evidence="5 6" id="KW-0472">Membrane</keyword>
<dbReference type="Pfam" id="PF02687">
    <property type="entry name" value="FtsX"/>
    <property type="match status" value="2"/>
</dbReference>
<protein>
    <recommendedName>
        <fullName evidence="10">ABC transporter, fused permease protein</fullName>
    </recommendedName>
</protein>
<evidence type="ECO:0000313" key="9">
    <source>
        <dbReference type="EMBL" id="VAX31368.1"/>
    </source>
</evidence>
<evidence type="ECO:0008006" key="10">
    <source>
        <dbReference type="Google" id="ProtNLM"/>
    </source>
</evidence>
<dbReference type="GO" id="GO:0022857">
    <property type="term" value="F:transmembrane transporter activity"/>
    <property type="evidence" value="ECO:0007669"/>
    <property type="project" value="TreeGrafter"/>
</dbReference>
<evidence type="ECO:0000256" key="4">
    <source>
        <dbReference type="ARBA" id="ARBA00022989"/>
    </source>
</evidence>
<feature type="transmembrane region" description="Helical" evidence="6">
    <location>
        <begin position="498"/>
        <end position="516"/>
    </location>
</feature>
<dbReference type="AlphaFoldDB" id="A0A3B1D5W7"/>
<evidence type="ECO:0000256" key="2">
    <source>
        <dbReference type="ARBA" id="ARBA00022475"/>
    </source>
</evidence>
<keyword evidence="2" id="KW-1003">Cell membrane</keyword>
<comment type="subcellular location">
    <subcellularLocation>
        <location evidence="1">Cell membrane</location>
        <topology evidence="1">Multi-pass membrane protein</topology>
    </subcellularLocation>
</comment>